<keyword evidence="3" id="KW-1185">Reference proteome</keyword>
<evidence type="ECO:0000313" key="3">
    <source>
        <dbReference type="Proteomes" id="UP001281761"/>
    </source>
</evidence>
<comment type="caution">
    <text evidence="2">The sequence shown here is derived from an EMBL/GenBank/DDBJ whole genome shotgun (WGS) entry which is preliminary data.</text>
</comment>
<protein>
    <submittedName>
        <fullName evidence="2">Uncharacterized protein</fullName>
    </submittedName>
</protein>
<dbReference type="EMBL" id="JARBJD010000068">
    <property type="protein sequence ID" value="KAK2955338.1"/>
    <property type="molecule type" value="Genomic_DNA"/>
</dbReference>
<name>A0ABQ9XV33_9EUKA</name>
<feature type="compositionally biased region" description="Polar residues" evidence="1">
    <location>
        <begin position="70"/>
        <end position="80"/>
    </location>
</feature>
<gene>
    <name evidence="2" type="ORF">BLNAU_9729</name>
</gene>
<evidence type="ECO:0000313" key="2">
    <source>
        <dbReference type="EMBL" id="KAK2955338.1"/>
    </source>
</evidence>
<sequence length="454" mass="52317">MFPQILRRHTLAHWNQLRSMYRDLSRVFLMSQTNLTRQPTLMELRHIFQEKQRIQLRMQQDQTQSEHSHSPQNDQNNPEESGSSSSLDDTSCCDTDDSEHLPSELSENDFQKFQRWISYPKFIFEDGLSLFTLSTSGITCRIYTASQSFLQNSRHQYVTKPAVPSATNSLHGHIASKTHKEALKRWIQAEQAINDITAIDIHGIDRHRQNQVRACHYVAKRLNPIADFKSLTDLLNSTDNEQFVTDSQGSDDRLFWTIAEATDGYRDIILQVLADDKSEKTIQLCATMSNPENLLRIASIVLLLNRTTETNNLLQRTVLSLADSKTVIDSLRVELGSLTSDVVRTELQQTLTALHFLNYKPFLPGIVDECIQMAQSLRERLMVRFLQPDESSDLNFISHEHMLSPHSPETDYPILSLASKFPNFIEDDLKPDIVDHWHHMKSLYRLNFSTCNMV</sequence>
<reference evidence="2 3" key="1">
    <citation type="journal article" date="2022" name="bioRxiv">
        <title>Genomics of Preaxostyla Flagellates Illuminates Evolutionary Transitions and the Path Towards Mitochondrial Loss.</title>
        <authorList>
            <person name="Novak L.V.F."/>
            <person name="Treitli S.C."/>
            <person name="Pyrih J."/>
            <person name="Halakuc P."/>
            <person name="Pipaliya S.V."/>
            <person name="Vacek V."/>
            <person name="Brzon O."/>
            <person name="Soukal P."/>
            <person name="Eme L."/>
            <person name="Dacks J.B."/>
            <person name="Karnkowska A."/>
            <person name="Elias M."/>
            <person name="Hampl V."/>
        </authorList>
    </citation>
    <scope>NUCLEOTIDE SEQUENCE [LARGE SCALE GENOMIC DNA]</scope>
    <source>
        <strain evidence="2">NAU3</strain>
        <tissue evidence="2">Gut</tissue>
    </source>
</reference>
<accession>A0ABQ9XV33</accession>
<feature type="region of interest" description="Disordered" evidence="1">
    <location>
        <begin position="55"/>
        <end position="104"/>
    </location>
</feature>
<evidence type="ECO:0000256" key="1">
    <source>
        <dbReference type="SAM" id="MobiDB-lite"/>
    </source>
</evidence>
<feature type="compositionally biased region" description="Low complexity" evidence="1">
    <location>
        <begin position="81"/>
        <end position="93"/>
    </location>
</feature>
<dbReference type="Proteomes" id="UP001281761">
    <property type="component" value="Unassembled WGS sequence"/>
</dbReference>
<proteinExistence type="predicted"/>
<organism evidence="2 3">
    <name type="scientific">Blattamonas nauphoetae</name>
    <dbReference type="NCBI Taxonomy" id="2049346"/>
    <lineage>
        <taxon>Eukaryota</taxon>
        <taxon>Metamonada</taxon>
        <taxon>Preaxostyla</taxon>
        <taxon>Oxymonadida</taxon>
        <taxon>Blattamonas</taxon>
    </lineage>
</organism>